<reference evidence="2" key="1">
    <citation type="submission" date="2012-04" db="EMBL/GenBank/DDBJ databases">
        <title>The Genome Sequence of Loa loa.</title>
        <authorList>
            <consortium name="The Broad Institute Genome Sequencing Platform"/>
            <consortium name="Broad Institute Genome Sequencing Center for Infectious Disease"/>
            <person name="Nutman T.B."/>
            <person name="Fink D.L."/>
            <person name="Russ C."/>
            <person name="Young S."/>
            <person name="Zeng Q."/>
            <person name="Gargeya S."/>
            <person name="Alvarado L."/>
            <person name="Berlin A."/>
            <person name="Chapman S.B."/>
            <person name="Chen Z."/>
            <person name="Freedman E."/>
            <person name="Gellesch M."/>
            <person name="Goldberg J."/>
            <person name="Griggs A."/>
            <person name="Gujja S."/>
            <person name="Heilman E.R."/>
            <person name="Heiman D."/>
            <person name="Howarth C."/>
            <person name="Mehta T."/>
            <person name="Neiman D."/>
            <person name="Pearson M."/>
            <person name="Roberts A."/>
            <person name="Saif S."/>
            <person name="Shea T."/>
            <person name="Shenoy N."/>
            <person name="Sisk P."/>
            <person name="Stolte C."/>
            <person name="Sykes S."/>
            <person name="White J."/>
            <person name="Yandava C."/>
            <person name="Haas B."/>
            <person name="Henn M.R."/>
            <person name="Nusbaum C."/>
            <person name="Birren B."/>
        </authorList>
    </citation>
    <scope>NUCLEOTIDE SEQUENCE [LARGE SCALE GENOMIC DNA]</scope>
</reference>
<evidence type="ECO:0000313" key="2">
    <source>
        <dbReference type="EMBL" id="EFO24800.1"/>
    </source>
</evidence>
<dbReference type="RefSeq" id="XP_003139274.1">
    <property type="nucleotide sequence ID" value="XM_003139226.1"/>
</dbReference>
<dbReference type="InParanoid" id="A0A1S0U449"/>
<feature type="transmembrane region" description="Helical" evidence="1">
    <location>
        <begin position="12"/>
        <end position="35"/>
    </location>
</feature>
<keyword evidence="1" id="KW-1133">Transmembrane helix</keyword>
<protein>
    <submittedName>
        <fullName evidence="2">Uncharacterized protein</fullName>
    </submittedName>
</protein>
<dbReference type="KEGG" id="loa:LOAG_03689"/>
<sequence>MFASTDLVCFSAGMLISISLLPFPLCYSYCSIVILQLQRISIPDMFITYGYDGVQQTKRIEGKDARCYLICCGMDNAAHWDPLNPWNSREEAINGSISRDSIRG</sequence>
<keyword evidence="1" id="KW-0472">Membrane</keyword>
<dbReference type="GeneID" id="9941079"/>
<name>A0A1S0U449_LOALO</name>
<dbReference type="CTD" id="9941079"/>
<dbReference type="EMBL" id="JH712069">
    <property type="protein sequence ID" value="EFO24800.1"/>
    <property type="molecule type" value="Genomic_DNA"/>
</dbReference>
<evidence type="ECO:0000256" key="1">
    <source>
        <dbReference type="SAM" id="Phobius"/>
    </source>
</evidence>
<dbReference type="AlphaFoldDB" id="A0A1S0U449"/>
<accession>A0A1S0U449</accession>
<proteinExistence type="predicted"/>
<organism evidence="2">
    <name type="scientific">Loa loa</name>
    <name type="common">Eye worm</name>
    <name type="synonym">Filaria loa</name>
    <dbReference type="NCBI Taxonomy" id="7209"/>
    <lineage>
        <taxon>Eukaryota</taxon>
        <taxon>Metazoa</taxon>
        <taxon>Ecdysozoa</taxon>
        <taxon>Nematoda</taxon>
        <taxon>Chromadorea</taxon>
        <taxon>Rhabditida</taxon>
        <taxon>Spirurina</taxon>
        <taxon>Spiruromorpha</taxon>
        <taxon>Filarioidea</taxon>
        <taxon>Onchocercidae</taxon>
        <taxon>Loa</taxon>
    </lineage>
</organism>
<gene>
    <name evidence="2" type="ORF">LOAG_03689</name>
</gene>
<keyword evidence="1" id="KW-0812">Transmembrane</keyword>